<evidence type="ECO:0000313" key="2">
    <source>
        <dbReference type="EMBL" id="OJJ66773.1"/>
    </source>
</evidence>
<dbReference type="Gene3D" id="3.90.1200.10">
    <property type="match status" value="1"/>
</dbReference>
<dbReference type="Pfam" id="PF01636">
    <property type="entry name" value="APH"/>
    <property type="match status" value="1"/>
</dbReference>
<keyword evidence="3" id="KW-1185">Reference proteome</keyword>
<dbReference type="VEuPathDB" id="FungiDB:ASPBRDRAFT_79060"/>
<feature type="domain" description="Aminoglycoside phosphotransferase" evidence="1">
    <location>
        <begin position="65"/>
        <end position="248"/>
    </location>
</feature>
<dbReference type="OMA" id="YMEYVNG"/>
<organism evidence="2 3">
    <name type="scientific">Aspergillus brasiliensis (strain CBS 101740 / IMI 381727 / IBT 21946)</name>
    <dbReference type="NCBI Taxonomy" id="767769"/>
    <lineage>
        <taxon>Eukaryota</taxon>
        <taxon>Fungi</taxon>
        <taxon>Dikarya</taxon>
        <taxon>Ascomycota</taxon>
        <taxon>Pezizomycotina</taxon>
        <taxon>Eurotiomycetes</taxon>
        <taxon>Eurotiomycetidae</taxon>
        <taxon>Eurotiales</taxon>
        <taxon>Aspergillaceae</taxon>
        <taxon>Aspergillus</taxon>
        <taxon>Aspergillus subgen. Circumdati</taxon>
    </lineage>
</organism>
<dbReference type="RefSeq" id="XP_067474023.1">
    <property type="nucleotide sequence ID" value="XM_067629439.1"/>
</dbReference>
<sequence>MAREGKPVRLTPSDIPTSPSFIVEKSLFFFENGIDYLHQMKYRHALREPNRWQPHIAVQLSEAQCLYAIRQFLEDDIPVPEVYGWLTEGNIKYIYMEYVNGTSLEQAWPTMAHEDKASICRDLRGIFQSLRQVELDPEDPFAKSRKRPLYDRALHVNYMHEAGPFATVRDFHAWFTFLPRRRMSDPYSVPVEPFRHDLPDECAIRLTHNDLHRSNIMITSTPPYRVLAVIDWEQSGWLPEYWESRKAQWTADRVEPWSTTYLPMILDQFASTWEPWDYYTISMGC</sequence>
<dbReference type="InterPro" id="IPR011009">
    <property type="entry name" value="Kinase-like_dom_sf"/>
</dbReference>
<dbReference type="Proteomes" id="UP000184499">
    <property type="component" value="Unassembled WGS sequence"/>
</dbReference>
<dbReference type="GeneID" id="93581926"/>
<evidence type="ECO:0000313" key="3">
    <source>
        <dbReference type="Proteomes" id="UP000184499"/>
    </source>
</evidence>
<name>A0A1L9U5C6_ASPBC</name>
<dbReference type="OrthoDB" id="2906425at2759"/>
<dbReference type="PANTHER" id="PTHR21310:SF54">
    <property type="entry name" value="AMINOGLYCOSIDE PHOSPHOTRANSFERASE DOMAIN-CONTAINING PROTEIN"/>
    <property type="match status" value="1"/>
</dbReference>
<dbReference type="InterPro" id="IPR051678">
    <property type="entry name" value="AGP_Transferase"/>
</dbReference>
<dbReference type="SUPFAM" id="SSF56112">
    <property type="entry name" value="Protein kinase-like (PK-like)"/>
    <property type="match status" value="1"/>
</dbReference>
<dbReference type="PANTHER" id="PTHR21310">
    <property type="entry name" value="AMINOGLYCOSIDE PHOSPHOTRANSFERASE-RELATED-RELATED"/>
    <property type="match status" value="1"/>
</dbReference>
<proteinExistence type="predicted"/>
<dbReference type="InterPro" id="IPR002575">
    <property type="entry name" value="Aminoglycoside_PTrfase"/>
</dbReference>
<dbReference type="EMBL" id="KV878697">
    <property type="protein sequence ID" value="OJJ66773.1"/>
    <property type="molecule type" value="Genomic_DNA"/>
</dbReference>
<protein>
    <recommendedName>
        <fullName evidence="1">Aminoglycoside phosphotransferase domain-containing protein</fullName>
    </recommendedName>
</protein>
<gene>
    <name evidence="2" type="ORF">ASPBRDRAFT_79060</name>
</gene>
<accession>A0A1L9U5C6</accession>
<dbReference type="AlphaFoldDB" id="A0A1L9U5C6"/>
<evidence type="ECO:0000259" key="1">
    <source>
        <dbReference type="Pfam" id="PF01636"/>
    </source>
</evidence>
<reference evidence="3" key="1">
    <citation type="journal article" date="2017" name="Genome Biol.">
        <title>Comparative genomics reveals high biological diversity and specific adaptations in the industrially and medically important fungal genus Aspergillus.</title>
        <authorList>
            <person name="de Vries R.P."/>
            <person name="Riley R."/>
            <person name="Wiebenga A."/>
            <person name="Aguilar-Osorio G."/>
            <person name="Amillis S."/>
            <person name="Uchima C.A."/>
            <person name="Anderluh G."/>
            <person name="Asadollahi M."/>
            <person name="Askin M."/>
            <person name="Barry K."/>
            <person name="Battaglia E."/>
            <person name="Bayram O."/>
            <person name="Benocci T."/>
            <person name="Braus-Stromeyer S.A."/>
            <person name="Caldana C."/>
            <person name="Canovas D."/>
            <person name="Cerqueira G.C."/>
            <person name="Chen F."/>
            <person name="Chen W."/>
            <person name="Choi C."/>
            <person name="Clum A."/>
            <person name="Dos Santos R.A."/>
            <person name="Damasio A.R."/>
            <person name="Diallinas G."/>
            <person name="Emri T."/>
            <person name="Fekete E."/>
            <person name="Flipphi M."/>
            <person name="Freyberg S."/>
            <person name="Gallo A."/>
            <person name="Gournas C."/>
            <person name="Habgood R."/>
            <person name="Hainaut M."/>
            <person name="Harispe M.L."/>
            <person name="Henrissat B."/>
            <person name="Hilden K.S."/>
            <person name="Hope R."/>
            <person name="Hossain A."/>
            <person name="Karabika E."/>
            <person name="Karaffa L."/>
            <person name="Karanyi Z."/>
            <person name="Krasevec N."/>
            <person name="Kuo A."/>
            <person name="Kusch H."/>
            <person name="LaButti K."/>
            <person name="Lagendijk E.L."/>
            <person name="Lapidus A."/>
            <person name="Levasseur A."/>
            <person name="Lindquist E."/>
            <person name="Lipzen A."/>
            <person name="Logrieco A.F."/>
            <person name="MacCabe A."/>
            <person name="Maekelae M.R."/>
            <person name="Malavazi I."/>
            <person name="Melin P."/>
            <person name="Meyer V."/>
            <person name="Mielnichuk N."/>
            <person name="Miskei M."/>
            <person name="Molnar A.P."/>
            <person name="Mule G."/>
            <person name="Ngan C.Y."/>
            <person name="Orejas M."/>
            <person name="Orosz E."/>
            <person name="Ouedraogo J.P."/>
            <person name="Overkamp K.M."/>
            <person name="Park H.-S."/>
            <person name="Perrone G."/>
            <person name="Piumi F."/>
            <person name="Punt P.J."/>
            <person name="Ram A.F."/>
            <person name="Ramon A."/>
            <person name="Rauscher S."/>
            <person name="Record E."/>
            <person name="Riano-Pachon D.M."/>
            <person name="Robert V."/>
            <person name="Roehrig J."/>
            <person name="Ruller R."/>
            <person name="Salamov A."/>
            <person name="Salih N.S."/>
            <person name="Samson R.A."/>
            <person name="Sandor E."/>
            <person name="Sanguinetti M."/>
            <person name="Schuetze T."/>
            <person name="Sepcic K."/>
            <person name="Shelest E."/>
            <person name="Sherlock G."/>
            <person name="Sophianopoulou V."/>
            <person name="Squina F.M."/>
            <person name="Sun H."/>
            <person name="Susca A."/>
            <person name="Todd R.B."/>
            <person name="Tsang A."/>
            <person name="Unkles S.E."/>
            <person name="van de Wiele N."/>
            <person name="van Rossen-Uffink D."/>
            <person name="Oliveira J.V."/>
            <person name="Vesth T.C."/>
            <person name="Visser J."/>
            <person name="Yu J.-H."/>
            <person name="Zhou M."/>
            <person name="Andersen M.R."/>
            <person name="Archer D.B."/>
            <person name="Baker S.E."/>
            <person name="Benoit I."/>
            <person name="Brakhage A.A."/>
            <person name="Braus G.H."/>
            <person name="Fischer R."/>
            <person name="Frisvad J.C."/>
            <person name="Goldman G.H."/>
            <person name="Houbraken J."/>
            <person name="Oakley B."/>
            <person name="Pocsi I."/>
            <person name="Scazzocchio C."/>
            <person name="Seiboth B."/>
            <person name="vanKuyk P.A."/>
            <person name="Wortman J."/>
            <person name="Dyer P.S."/>
            <person name="Grigoriev I.V."/>
        </authorList>
    </citation>
    <scope>NUCLEOTIDE SEQUENCE [LARGE SCALE GENOMIC DNA]</scope>
    <source>
        <strain evidence="3">CBS 101740 / IMI 381727 / IBT 21946</strain>
    </source>
</reference>